<dbReference type="PANTHER" id="PTHR44281:SF2">
    <property type="entry name" value="SPINDLE ASSEMBLY ABNORMAL PROTEIN 6 HOMOLOG"/>
    <property type="match status" value="1"/>
</dbReference>
<dbReference type="OrthoDB" id="49058at2759"/>
<organism evidence="6 7">
    <name type="scientific">Macrostomum lignano</name>
    <dbReference type="NCBI Taxonomy" id="282301"/>
    <lineage>
        <taxon>Eukaryota</taxon>
        <taxon>Metazoa</taxon>
        <taxon>Spiralia</taxon>
        <taxon>Lophotrochozoa</taxon>
        <taxon>Platyhelminthes</taxon>
        <taxon>Rhabditophora</taxon>
        <taxon>Macrostomorpha</taxon>
        <taxon>Macrostomida</taxon>
        <taxon>Macrostomidae</taxon>
        <taxon>Macrostomum</taxon>
    </lineage>
</organism>
<dbReference type="GO" id="GO:0005813">
    <property type="term" value="C:centrosome"/>
    <property type="evidence" value="ECO:0007669"/>
    <property type="project" value="UniProtKB-SubCell"/>
</dbReference>
<comment type="subcellular location">
    <subcellularLocation>
        <location evidence="1">Cytoplasm</location>
        <location evidence="1">Cytoskeleton</location>
        <location evidence="1">Microtubule organizing center</location>
        <location evidence="1">Centrosome</location>
    </subcellularLocation>
</comment>
<evidence type="ECO:0000256" key="4">
    <source>
        <dbReference type="ARBA" id="ARBA00023212"/>
    </source>
</evidence>
<evidence type="ECO:0000256" key="1">
    <source>
        <dbReference type="ARBA" id="ARBA00004300"/>
    </source>
</evidence>
<keyword evidence="3" id="KW-0175">Coiled coil</keyword>
<protein>
    <submittedName>
        <fullName evidence="7">SAS-6_N domain-containing protein</fullName>
    </submittedName>
</protein>
<name>A0A1I8INA8_9PLAT</name>
<evidence type="ECO:0000256" key="2">
    <source>
        <dbReference type="ARBA" id="ARBA00022490"/>
    </source>
</evidence>
<dbReference type="GO" id="GO:0007099">
    <property type="term" value="P:centriole replication"/>
    <property type="evidence" value="ECO:0007669"/>
    <property type="project" value="TreeGrafter"/>
</dbReference>
<dbReference type="Proteomes" id="UP000095280">
    <property type="component" value="Unplaced"/>
</dbReference>
<keyword evidence="5" id="KW-0131">Cell cycle</keyword>
<dbReference type="WBParaSite" id="maker-uti_cns_0014016-snap-gene-0.2-mRNA-1">
    <property type="protein sequence ID" value="maker-uti_cns_0014016-snap-gene-0.2-mRNA-1"/>
    <property type="gene ID" value="maker-uti_cns_0014016-snap-gene-0.2"/>
</dbReference>
<proteinExistence type="predicted"/>
<keyword evidence="4" id="KW-0206">Cytoskeleton</keyword>
<dbReference type="AlphaFoldDB" id="A0A1I8INA8"/>
<dbReference type="Pfam" id="PF16531">
    <property type="entry name" value="SAS-6_N"/>
    <property type="match status" value="1"/>
</dbReference>
<evidence type="ECO:0000256" key="5">
    <source>
        <dbReference type="ARBA" id="ARBA00023306"/>
    </source>
</evidence>
<evidence type="ECO:0000256" key="3">
    <source>
        <dbReference type="ARBA" id="ARBA00023054"/>
    </source>
</evidence>
<reference evidence="7" key="1">
    <citation type="submission" date="2016-11" db="UniProtKB">
        <authorList>
            <consortium name="WormBaseParasite"/>
        </authorList>
    </citation>
    <scope>IDENTIFICATION</scope>
</reference>
<dbReference type="InterPro" id="IPR038558">
    <property type="entry name" value="SAS-6_N_sf"/>
</dbReference>
<dbReference type="CDD" id="cd10142">
    <property type="entry name" value="HD_SAS6_N"/>
    <property type="match status" value="1"/>
</dbReference>
<evidence type="ECO:0000313" key="7">
    <source>
        <dbReference type="WBParaSite" id="maker-uti_cns_0014016-snap-gene-0.2-mRNA-1"/>
    </source>
</evidence>
<dbReference type="InterPro" id="IPR032396">
    <property type="entry name" value="SAS-6_N"/>
</dbReference>
<dbReference type="STRING" id="282301.A0A1I8INA8"/>
<dbReference type="Gene3D" id="2.170.210.20">
    <property type="entry name" value="Spindle assembly abnormal protein 6, N-terminal domain"/>
    <property type="match status" value="1"/>
</dbReference>
<keyword evidence="6" id="KW-1185">Reference proteome</keyword>
<keyword evidence="2" id="KW-0963">Cytoplasm</keyword>
<dbReference type="GO" id="GO:0005814">
    <property type="term" value="C:centriole"/>
    <property type="evidence" value="ECO:0007669"/>
    <property type="project" value="TreeGrafter"/>
</dbReference>
<dbReference type="PANTHER" id="PTHR44281">
    <property type="entry name" value="SPINDLE ASSEMBLY ABNORMAL PROTEIN 6 HOMOLOG"/>
    <property type="match status" value="1"/>
</dbReference>
<sequence length="625" mass="69287">STRRPASDSDCRVEIAANSAQPSLHTCPSLCSGRAMGSSEQLYRCEHRVTVKEREERMARIQVAIDRLTLTSPLLRREIQIRLTDETDLQFLFTLRLGEDDFQVLKQQQGLLVDFGAFAQKLIDLLQLCQAEEGRDAPRYILQLSPGPDHWCLNVVETNPFKHLTHLSLRFLAGSDADVRDYLAACLKKLRTDSGQAAKAASATEADLRSRLERCQEQLAGRSAELERLRTDVETRSQEAAAKAAAELAYERQKTTEAQQVFQSKYERDRRELEQAHLRIVKQLETQNSELTSSCKSLQEENFRLELQLKEAAARATRLEESESQLRRELDAAKHDRDGLGRTRQEQEAAVHQLTTRVAVLEQELKDKDALLARTGDLLETEKAARKRLEDDLAARQRRVEGLERKQTATVSEMEKGNEVIKKLQTELRQLLKKLESRSQLAVKQEKAVTRLEEELTAAREQARSAERQAQQKVDEIADLKDQISSLQKKLEESKQLLRSNDNVIQWLNKQINESQARSAAPGAGMGAKKFDHAVPAALQSYRPAVPLTSSAASAAATASAATAAAPPIGLDSKYLHRTAAGSGLANGGSRIPPPHPPGTSAATGVPATSGQMSLTSAYFPGAVK</sequence>
<accession>A0A1I8INA8</accession>
<evidence type="ECO:0000313" key="6">
    <source>
        <dbReference type="Proteomes" id="UP000095280"/>
    </source>
</evidence>